<keyword evidence="4" id="KW-1185">Reference proteome</keyword>
<sequence length="408" mass="45184">MVVLEEWTRSVRNVNNAKMTFRFNEQDREMPRQSMQEPVRRSNPHEISNPSADNADYVRADANDEWLTYGHRPDREPDREIYENADSVPVYQAIDQTEEWGDPFADYTSTGGIVLPSYSNNHKNAPRRTSWWKVAGSVTGAIVTGGLFGVVVLSMFNQELTLPLPGANVPVQSAAVQDADIPVMGSIEEELLIPAEEEMLVNIALPQQTYHFLQYGVFSSAGGVELAQQELKESGIAAARDTVDEKRVYAGVSSDREQAKLLSSQLKATGVHLILHEVSLPSSAEVHFDGDVTALEHYLAQSAELVELLSSLSASRLSELSPSALTNEEVAELGEKHQLWTESAAAVRGKLPDSLAEGNIVLETAMNSAVEAVNEYHKKNAKTLLWEVQNEIMRFVLEEYKMMGQQAL</sequence>
<keyword evidence="2" id="KW-0472">Membrane</keyword>
<organism evidence="3 4">
    <name type="scientific">Paenibacillus brevis</name>
    <dbReference type="NCBI Taxonomy" id="2841508"/>
    <lineage>
        <taxon>Bacteria</taxon>
        <taxon>Bacillati</taxon>
        <taxon>Bacillota</taxon>
        <taxon>Bacilli</taxon>
        <taxon>Bacillales</taxon>
        <taxon>Paenibacillaceae</taxon>
        <taxon>Paenibacillus</taxon>
    </lineage>
</organism>
<feature type="region of interest" description="Disordered" evidence="1">
    <location>
        <begin position="26"/>
        <end position="53"/>
    </location>
</feature>
<gene>
    <name evidence="3" type="ORF">KQJ23_22760</name>
</gene>
<evidence type="ECO:0000256" key="1">
    <source>
        <dbReference type="SAM" id="MobiDB-lite"/>
    </source>
</evidence>
<reference evidence="3 4" key="1">
    <citation type="submission" date="2021-06" db="EMBL/GenBank/DDBJ databases">
        <authorList>
            <person name="Sun Q."/>
            <person name="Li D."/>
        </authorList>
    </citation>
    <scope>NUCLEOTIDE SEQUENCE [LARGE SCALE GENOMIC DNA]</scope>
    <source>
        <strain evidence="3 4">MSJ-6</strain>
    </source>
</reference>
<feature type="transmembrane region" description="Helical" evidence="2">
    <location>
        <begin position="131"/>
        <end position="156"/>
    </location>
</feature>
<proteinExistence type="predicted"/>
<comment type="caution">
    <text evidence="3">The sequence shown here is derived from an EMBL/GenBank/DDBJ whole genome shotgun (WGS) entry which is preliminary data.</text>
</comment>
<dbReference type="EMBL" id="JAHLQJ010000034">
    <property type="protein sequence ID" value="MBU5674663.1"/>
    <property type="molecule type" value="Genomic_DNA"/>
</dbReference>
<name>A0ABS6FWQ9_9BACL</name>
<evidence type="ECO:0000256" key="2">
    <source>
        <dbReference type="SAM" id="Phobius"/>
    </source>
</evidence>
<dbReference type="Proteomes" id="UP000743001">
    <property type="component" value="Unassembled WGS sequence"/>
</dbReference>
<keyword evidence="2" id="KW-0812">Transmembrane</keyword>
<protein>
    <submittedName>
        <fullName evidence="3">SPOR domain-containing protein</fullName>
    </submittedName>
</protein>
<evidence type="ECO:0000313" key="4">
    <source>
        <dbReference type="Proteomes" id="UP000743001"/>
    </source>
</evidence>
<evidence type="ECO:0000313" key="3">
    <source>
        <dbReference type="EMBL" id="MBU5674663.1"/>
    </source>
</evidence>
<accession>A0ABS6FWQ9</accession>
<keyword evidence="2" id="KW-1133">Transmembrane helix</keyword>